<dbReference type="Proteomes" id="UP000249447">
    <property type="component" value="Chromosome"/>
</dbReference>
<name>A0A2U9TA99_9GAMM</name>
<feature type="compositionally biased region" description="Low complexity" evidence="1">
    <location>
        <begin position="68"/>
        <end position="82"/>
    </location>
</feature>
<evidence type="ECO:0000256" key="1">
    <source>
        <dbReference type="SAM" id="MobiDB-lite"/>
    </source>
</evidence>
<reference evidence="2 3" key="1">
    <citation type="submission" date="2018-05" db="EMBL/GenBank/DDBJ databases">
        <title>The complete genome of Lysobacter maris HZ9B, a marine bacterium antagonistic against terrestrial plant pathogens.</title>
        <authorList>
            <person name="Zhang X.-Q."/>
        </authorList>
    </citation>
    <scope>NUCLEOTIDE SEQUENCE [LARGE SCALE GENOMIC DNA]</scope>
    <source>
        <strain evidence="2 3">HZ9B</strain>
    </source>
</reference>
<feature type="compositionally biased region" description="Low complexity" evidence="1">
    <location>
        <begin position="106"/>
        <end position="123"/>
    </location>
</feature>
<feature type="compositionally biased region" description="Low complexity" evidence="1">
    <location>
        <begin position="147"/>
        <end position="157"/>
    </location>
</feature>
<dbReference type="AlphaFoldDB" id="A0A2U9TA99"/>
<feature type="region of interest" description="Disordered" evidence="1">
    <location>
        <begin position="32"/>
        <end position="160"/>
    </location>
</feature>
<sequence>MSRIPLLFVATGLTIALVAAIPDASAQRRAHVRAGGATADGGYRAASGTTASGERGRFARGHAVESDGQGNVSGASGAAVQGANGGLGQRQGGFYRNADGSGGRQGSASIEGADGGAASSSGSMTRNTDGTYAGQRQTQATGKEGNSYSGSTSYDSSQGVQHTATCTDATGNVIDCRGN</sequence>
<feature type="compositionally biased region" description="Polar residues" evidence="1">
    <location>
        <begin position="124"/>
        <end position="146"/>
    </location>
</feature>
<protein>
    <submittedName>
        <fullName evidence="2">Uncharacterized protein</fullName>
    </submittedName>
</protein>
<dbReference type="KEGG" id="lmb:C9I47_2131"/>
<dbReference type="EMBL" id="CP029843">
    <property type="protein sequence ID" value="AWV07814.1"/>
    <property type="molecule type" value="Genomic_DNA"/>
</dbReference>
<dbReference type="RefSeq" id="WP_111266897.1">
    <property type="nucleotide sequence ID" value="NZ_CP029843.1"/>
</dbReference>
<organism evidence="2 3">
    <name type="scientific">Marilutibacter maris</name>
    <dbReference type="NCBI Taxonomy" id="1605891"/>
    <lineage>
        <taxon>Bacteria</taxon>
        <taxon>Pseudomonadati</taxon>
        <taxon>Pseudomonadota</taxon>
        <taxon>Gammaproteobacteria</taxon>
        <taxon>Lysobacterales</taxon>
        <taxon>Lysobacteraceae</taxon>
        <taxon>Marilutibacter</taxon>
    </lineage>
</organism>
<keyword evidence="3" id="KW-1185">Reference proteome</keyword>
<accession>A0A2U9TA99</accession>
<feature type="compositionally biased region" description="Basic and acidic residues" evidence="1">
    <location>
        <begin position="54"/>
        <end position="65"/>
    </location>
</feature>
<proteinExistence type="predicted"/>
<gene>
    <name evidence="2" type="ORF">C9I47_2131</name>
</gene>
<evidence type="ECO:0000313" key="2">
    <source>
        <dbReference type="EMBL" id="AWV07814.1"/>
    </source>
</evidence>
<evidence type="ECO:0000313" key="3">
    <source>
        <dbReference type="Proteomes" id="UP000249447"/>
    </source>
</evidence>